<sequence>MPAFSSRAYVSQQLPNLPSTEGYRHDHQKNAQNLERTRNEVVSISKHHQSTDKQIWLSLRQKEFNKKTRAFLWKAMHDAFKCGKYWTNIPNYEHRSRCVVCGKLDSIEHALTQCKASGQKKIWCQAKKLWVKDD</sequence>
<protein>
    <recommendedName>
        <fullName evidence="3">Reverse transcriptase zinc-binding domain-containing protein</fullName>
    </recommendedName>
</protein>
<evidence type="ECO:0000313" key="1">
    <source>
        <dbReference type="EMBL" id="PPQ98113.1"/>
    </source>
</evidence>
<evidence type="ECO:0008006" key="3">
    <source>
        <dbReference type="Google" id="ProtNLM"/>
    </source>
</evidence>
<reference evidence="1 2" key="1">
    <citation type="journal article" date="2018" name="Evol. Lett.">
        <title>Horizontal gene cluster transfer increased hallucinogenic mushroom diversity.</title>
        <authorList>
            <person name="Reynolds H.T."/>
            <person name="Vijayakumar V."/>
            <person name="Gluck-Thaler E."/>
            <person name="Korotkin H.B."/>
            <person name="Matheny P.B."/>
            <person name="Slot J.C."/>
        </authorList>
    </citation>
    <scope>NUCLEOTIDE SEQUENCE [LARGE SCALE GENOMIC DNA]</scope>
    <source>
        <strain evidence="1 2">SRW20</strain>
    </source>
</reference>
<gene>
    <name evidence="1" type="ORF">CVT26_003252</name>
</gene>
<comment type="caution">
    <text evidence="1">The sequence shown here is derived from an EMBL/GenBank/DDBJ whole genome shotgun (WGS) entry which is preliminary data.</text>
</comment>
<name>A0A409Y546_9AGAR</name>
<organism evidence="1 2">
    <name type="scientific">Gymnopilus dilepis</name>
    <dbReference type="NCBI Taxonomy" id="231916"/>
    <lineage>
        <taxon>Eukaryota</taxon>
        <taxon>Fungi</taxon>
        <taxon>Dikarya</taxon>
        <taxon>Basidiomycota</taxon>
        <taxon>Agaricomycotina</taxon>
        <taxon>Agaricomycetes</taxon>
        <taxon>Agaricomycetidae</taxon>
        <taxon>Agaricales</taxon>
        <taxon>Agaricineae</taxon>
        <taxon>Hymenogastraceae</taxon>
        <taxon>Gymnopilus</taxon>
    </lineage>
</organism>
<dbReference type="AlphaFoldDB" id="A0A409Y546"/>
<keyword evidence="2" id="KW-1185">Reference proteome</keyword>
<dbReference type="Proteomes" id="UP000284706">
    <property type="component" value="Unassembled WGS sequence"/>
</dbReference>
<dbReference type="OrthoDB" id="3253907at2759"/>
<proteinExistence type="predicted"/>
<evidence type="ECO:0000313" key="2">
    <source>
        <dbReference type="Proteomes" id="UP000284706"/>
    </source>
</evidence>
<dbReference type="EMBL" id="NHYE01001145">
    <property type="protein sequence ID" value="PPQ98113.1"/>
    <property type="molecule type" value="Genomic_DNA"/>
</dbReference>
<dbReference type="InParanoid" id="A0A409Y546"/>
<accession>A0A409Y546</accession>